<evidence type="ECO:0000256" key="6">
    <source>
        <dbReference type="ARBA" id="ARBA00023136"/>
    </source>
</evidence>
<dbReference type="Gene3D" id="1.20.1070.10">
    <property type="entry name" value="Rhodopsin 7-helix transmembrane proteins"/>
    <property type="match status" value="1"/>
</dbReference>
<dbReference type="GO" id="GO:0004930">
    <property type="term" value="F:G protein-coupled receptor activity"/>
    <property type="evidence" value="ECO:0007669"/>
    <property type="project" value="UniProtKB-KW"/>
</dbReference>
<evidence type="ECO:0000256" key="9">
    <source>
        <dbReference type="SAM" id="Phobius"/>
    </source>
</evidence>
<feature type="transmembrane region" description="Helical" evidence="9">
    <location>
        <begin position="116"/>
        <end position="140"/>
    </location>
</feature>
<reference evidence="12" key="1">
    <citation type="submission" date="2025-08" db="UniProtKB">
        <authorList>
            <consortium name="RefSeq"/>
        </authorList>
    </citation>
    <scope>IDENTIFICATION</scope>
    <source>
        <tissue evidence="12">Tentacle</tissue>
    </source>
</reference>
<evidence type="ECO:0000256" key="3">
    <source>
        <dbReference type="ARBA" id="ARBA00022692"/>
    </source>
</evidence>
<proteinExistence type="predicted"/>
<feature type="transmembrane region" description="Helical" evidence="9">
    <location>
        <begin position="279"/>
        <end position="305"/>
    </location>
</feature>
<dbReference type="PROSITE" id="PS50262">
    <property type="entry name" value="G_PROTEIN_RECEP_F1_2"/>
    <property type="match status" value="1"/>
</dbReference>
<dbReference type="Pfam" id="PF00001">
    <property type="entry name" value="7tm_1"/>
    <property type="match status" value="1"/>
</dbReference>
<feature type="domain" description="G-protein coupled receptors family 1 profile" evidence="10">
    <location>
        <begin position="63"/>
        <end position="302"/>
    </location>
</feature>
<name>A0A6P8I1Z2_ACTTE</name>
<keyword evidence="6 9" id="KW-0472">Membrane</keyword>
<dbReference type="RefSeq" id="XP_031558902.1">
    <property type="nucleotide sequence ID" value="XM_031703042.1"/>
</dbReference>
<accession>A0A6P8I1Z2</accession>
<dbReference type="PANTHER" id="PTHR24249:SF372">
    <property type="entry name" value="G-PROTEIN COUPLED RECEPTORS FAMILY 1 PROFILE DOMAIN-CONTAINING PROTEIN"/>
    <property type="match status" value="1"/>
</dbReference>
<dbReference type="OrthoDB" id="5968401at2759"/>
<dbReference type="PRINTS" id="PR00237">
    <property type="entry name" value="GPCRRHODOPSN"/>
</dbReference>
<dbReference type="PANTHER" id="PTHR24249">
    <property type="entry name" value="HISTAMINE RECEPTOR-RELATED G-PROTEIN COUPLED RECEPTOR"/>
    <property type="match status" value="1"/>
</dbReference>
<keyword evidence="11" id="KW-1185">Reference proteome</keyword>
<dbReference type="InParanoid" id="A0A6P8I1Z2"/>
<dbReference type="InterPro" id="IPR050569">
    <property type="entry name" value="TAAR"/>
</dbReference>
<feature type="transmembrane region" description="Helical" evidence="9">
    <location>
        <begin position="83"/>
        <end position="104"/>
    </location>
</feature>
<organism evidence="11 12">
    <name type="scientific">Actinia tenebrosa</name>
    <name type="common">Australian red waratah sea anemone</name>
    <dbReference type="NCBI Taxonomy" id="6105"/>
    <lineage>
        <taxon>Eukaryota</taxon>
        <taxon>Metazoa</taxon>
        <taxon>Cnidaria</taxon>
        <taxon>Anthozoa</taxon>
        <taxon>Hexacorallia</taxon>
        <taxon>Actiniaria</taxon>
        <taxon>Actiniidae</taxon>
        <taxon>Actinia</taxon>
    </lineage>
</organism>
<evidence type="ECO:0000313" key="12">
    <source>
        <dbReference type="RefSeq" id="XP_031558902.1"/>
    </source>
</evidence>
<protein>
    <submittedName>
        <fullName evidence="12">5-hydroxytryptamine receptor-like</fullName>
    </submittedName>
</protein>
<evidence type="ECO:0000259" key="10">
    <source>
        <dbReference type="PROSITE" id="PS50262"/>
    </source>
</evidence>
<dbReference type="InterPro" id="IPR000276">
    <property type="entry name" value="GPCR_Rhodpsn"/>
</dbReference>
<keyword evidence="7" id="KW-0675">Receptor</keyword>
<dbReference type="GeneID" id="116295269"/>
<evidence type="ECO:0000256" key="4">
    <source>
        <dbReference type="ARBA" id="ARBA00022989"/>
    </source>
</evidence>
<gene>
    <name evidence="12" type="primary">LOC116295269</name>
</gene>
<dbReference type="InterPro" id="IPR017452">
    <property type="entry name" value="GPCR_Rhodpsn_7TM"/>
</dbReference>
<sequence>MESNLSEIFFPNFTNFVSRNETFSVVVLNDTFELHDLISMDVPMEDKIIYAFLVLLGLLIIAANLQVLVLAVKFRFLRKKTNYIIISLAVSDLLSGALAIPLLVACSSVAEYSLTLWVGMDICQRFLAISTILHLVVAVLNRYFRIVRPFLYRRVVTVFRLGMIIMCLWAISLTTAFIQIAWLHEKQESRISFIYDSAVLVVLVLVPFLAIIAACARTFGVIKQSRKHHGKEELRSCKLKKSQRKALTLYCIMTTCFAIGWFPYFVLSITEDLEIEIELPYWLSILFLFLKYGTSLADPLLYTFLKSDFQASIRYIRRGKTRDTRSQVSQFVSQSSGTSERNNTLKLPSPMRLRSTILHDSQFATKIYSSSHKSFV</sequence>
<keyword evidence="2" id="KW-1003">Cell membrane</keyword>
<dbReference type="AlphaFoldDB" id="A0A6P8I1Z2"/>
<dbReference type="GO" id="GO:0005886">
    <property type="term" value="C:plasma membrane"/>
    <property type="evidence" value="ECO:0007669"/>
    <property type="project" value="UniProtKB-SubCell"/>
</dbReference>
<dbReference type="Proteomes" id="UP000515163">
    <property type="component" value="Unplaced"/>
</dbReference>
<dbReference type="KEGG" id="aten:116295269"/>
<feature type="transmembrane region" description="Helical" evidence="9">
    <location>
        <begin position="161"/>
        <end position="182"/>
    </location>
</feature>
<evidence type="ECO:0000256" key="8">
    <source>
        <dbReference type="ARBA" id="ARBA00023224"/>
    </source>
</evidence>
<feature type="transmembrane region" description="Helical" evidence="9">
    <location>
        <begin position="48"/>
        <end position="71"/>
    </location>
</feature>
<comment type="subcellular location">
    <subcellularLocation>
        <location evidence="1">Cell membrane</location>
        <topology evidence="1">Multi-pass membrane protein</topology>
    </subcellularLocation>
</comment>
<evidence type="ECO:0000256" key="5">
    <source>
        <dbReference type="ARBA" id="ARBA00023040"/>
    </source>
</evidence>
<evidence type="ECO:0000256" key="2">
    <source>
        <dbReference type="ARBA" id="ARBA00022475"/>
    </source>
</evidence>
<feature type="transmembrane region" description="Helical" evidence="9">
    <location>
        <begin position="247"/>
        <end position="267"/>
    </location>
</feature>
<keyword evidence="3 9" id="KW-0812">Transmembrane</keyword>
<evidence type="ECO:0000313" key="11">
    <source>
        <dbReference type="Proteomes" id="UP000515163"/>
    </source>
</evidence>
<keyword evidence="8" id="KW-0807">Transducer</keyword>
<evidence type="ECO:0000256" key="1">
    <source>
        <dbReference type="ARBA" id="ARBA00004651"/>
    </source>
</evidence>
<dbReference type="SUPFAM" id="SSF81321">
    <property type="entry name" value="Family A G protein-coupled receptor-like"/>
    <property type="match status" value="1"/>
</dbReference>
<evidence type="ECO:0000256" key="7">
    <source>
        <dbReference type="ARBA" id="ARBA00023170"/>
    </source>
</evidence>
<feature type="transmembrane region" description="Helical" evidence="9">
    <location>
        <begin position="194"/>
        <end position="216"/>
    </location>
</feature>
<keyword evidence="4 9" id="KW-1133">Transmembrane helix</keyword>
<keyword evidence="5" id="KW-0297">G-protein coupled receptor</keyword>